<evidence type="ECO:0000256" key="2">
    <source>
        <dbReference type="SAM" id="Coils"/>
    </source>
</evidence>
<feature type="non-terminal residue" evidence="4">
    <location>
        <position position="1"/>
    </location>
</feature>
<dbReference type="CDD" id="cd18793">
    <property type="entry name" value="SF2_C_SNF"/>
    <property type="match status" value="1"/>
</dbReference>
<dbReference type="AlphaFoldDB" id="A0A6V8P2F7"/>
<reference evidence="4 5" key="1">
    <citation type="journal article" date="2020" name="Front. Microbiol.">
        <title>Single-cell genomics of novel Actinobacteria with the Wood-Ljungdahl pathway discovered in a serpentinizing system.</title>
        <authorList>
            <person name="Merino N."/>
            <person name="Kawai M."/>
            <person name="Boyd E.S."/>
            <person name="Colman D.R."/>
            <person name="McGlynn S.E."/>
            <person name="Nealson K.H."/>
            <person name="Kurokawa K."/>
            <person name="Hongoh Y."/>
        </authorList>
    </citation>
    <scope>NUCLEOTIDE SEQUENCE [LARGE SCALE GENOMIC DNA]</scope>
    <source>
        <strain evidence="4 5">S25</strain>
    </source>
</reference>
<dbReference type="EMBL" id="BLRX01000311">
    <property type="protein sequence ID" value="GFP26010.1"/>
    <property type="molecule type" value="Genomic_DNA"/>
</dbReference>
<feature type="coiled-coil region" evidence="2">
    <location>
        <begin position="103"/>
        <end position="130"/>
    </location>
</feature>
<sequence length="334" mass="39770">NVRLLLHLLEPGFFADTAMLSESIQNKDNPLFLRRLKEDLKDFERAPLFPPRKVETVKYYLSNDEKRLYNGVTEYVEKHFNRALENEKHNVTFALTILQRRLASSARAIRKSLERRYERLKELYEKGQLIQDVGYDEEYLEDLEEKERWKKEEELLEKLTSAETLEELKEEIKKLEELGSLAREVEKKEIETKLNELKKVMDAEKLQKSEIKLLIFTESKDTLEYLVEKLRKWGYSVTFIHGGMNLDQRIKAENDFRNQAQIMVSTEAGGEGINLQFCWLMVNYDIPWNPNRLEQRMGRVHRYGQQHEVHIYNLVAVDTREGRILEKLFEKLSR</sequence>
<gene>
    <name evidence="4" type="ORF">HKBW3S25_01496</name>
</gene>
<name>A0A6V8P2F7_9ACTN</name>
<dbReference type="Pfam" id="PF00271">
    <property type="entry name" value="Helicase_C"/>
    <property type="match status" value="1"/>
</dbReference>
<keyword evidence="2" id="KW-0175">Coiled coil</keyword>
<dbReference type="Gene3D" id="3.40.50.300">
    <property type="entry name" value="P-loop containing nucleotide triphosphate hydrolases"/>
    <property type="match status" value="1"/>
</dbReference>
<dbReference type="InterPro" id="IPR027417">
    <property type="entry name" value="P-loop_NTPase"/>
</dbReference>
<dbReference type="InterPro" id="IPR001650">
    <property type="entry name" value="Helicase_C-like"/>
</dbReference>
<evidence type="ECO:0000256" key="1">
    <source>
        <dbReference type="ARBA" id="ARBA00022801"/>
    </source>
</evidence>
<dbReference type="PANTHER" id="PTHR10799">
    <property type="entry name" value="SNF2/RAD54 HELICASE FAMILY"/>
    <property type="match status" value="1"/>
</dbReference>
<keyword evidence="1" id="KW-0378">Hydrolase</keyword>
<evidence type="ECO:0000313" key="5">
    <source>
        <dbReference type="Proteomes" id="UP000543224"/>
    </source>
</evidence>
<organism evidence="4 5">
    <name type="scientific">Candidatus Hakubella thermalkaliphila</name>
    <dbReference type="NCBI Taxonomy" id="2754717"/>
    <lineage>
        <taxon>Bacteria</taxon>
        <taxon>Bacillati</taxon>
        <taxon>Actinomycetota</taxon>
        <taxon>Actinomycetota incertae sedis</taxon>
        <taxon>Candidatus Hakubellales</taxon>
        <taxon>Candidatus Hakubellaceae</taxon>
        <taxon>Candidatus Hakubella</taxon>
    </lineage>
</organism>
<dbReference type="GO" id="GO:0016787">
    <property type="term" value="F:hydrolase activity"/>
    <property type="evidence" value="ECO:0007669"/>
    <property type="project" value="UniProtKB-KW"/>
</dbReference>
<dbReference type="SUPFAM" id="SSF52540">
    <property type="entry name" value="P-loop containing nucleoside triphosphate hydrolases"/>
    <property type="match status" value="1"/>
</dbReference>
<protein>
    <recommendedName>
        <fullName evidence="3">Helicase C-terminal domain-containing protein</fullName>
    </recommendedName>
</protein>
<evidence type="ECO:0000259" key="3">
    <source>
        <dbReference type="PROSITE" id="PS51194"/>
    </source>
</evidence>
<evidence type="ECO:0000313" key="4">
    <source>
        <dbReference type="EMBL" id="GFP26010.1"/>
    </source>
</evidence>
<dbReference type="PROSITE" id="PS51194">
    <property type="entry name" value="HELICASE_CTER"/>
    <property type="match status" value="1"/>
</dbReference>
<dbReference type="SMART" id="SM00490">
    <property type="entry name" value="HELICc"/>
    <property type="match status" value="1"/>
</dbReference>
<comment type="caution">
    <text evidence="4">The sequence shown here is derived from an EMBL/GenBank/DDBJ whole genome shotgun (WGS) entry which is preliminary data.</text>
</comment>
<dbReference type="Proteomes" id="UP000543224">
    <property type="component" value="Unassembled WGS sequence"/>
</dbReference>
<dbReference type="InterPro" id="IPR049730">
    <property type="entry name" value="SNF2/RAD54-like_C"/>
</dbReference>
<proteinExistence type="predicted"/>
<accession>A0A6V8P2F7</accession>
<feature type="coiled-coil region" evidence="2">
    <location>
        <begin position="158"/>
        <end position="207"/>
    </location>
</feature>
<feature type="non-terminal residue" evidence="4">
    <location>
        <position position="334"/>
    </location>
</feature>
<feature type="domain" description="Helicase C-terminal" evidence="3">
    <location>
        <begin position="205"/>
        <end position="334"/>
    </location>
</feature>